<dbReference type="Proteomes" id="UP000827092">
    <property type="component" value="Unassembled WGS sequence"/>
</dbReference>
<evidence type="ECO:0000313" key="1">
    <source>
        <dbReference type="EMBL" id="KAG8196712.1"/>
    </source>
</evidence>
<proteinExistence type="predicted"/>
<sequence length="74" mass="8562">MADLFHLRPLPSSSCSSSSFGTFYDRFRRKETGTVLSYTMTTRLDVYACGYDRLLHCLCAREYVRRPYPPPSDV</sequence>
<dbReference type="EMBL" id="JAFNEN010000065">
    <property type="protein sequence ID" value="KAG8196712.1"/>
    <property type="molecule type" value="Genomic_DNA"/>
</dbReference>
<keyword evidence="2" id="KW-1185">Reference proteome</keyword>
<reference evidence="1 2" key="1">
    <citation type="journal article" date="2022" name="Nat. Ecol. Evol.">
        <title>A masculinizing supergene underlies an exaggerated male reproductive morph in a spider.</title>
        <authorList>
            <person name="Hendrickx F."/>
            <person name="De Corte Z."/>
            <person name="Sonet G."/>
            <person name="Van Belleghem S.M."/>
            <person name="Kostlbacher S."/>
            <person name="Vangestel C."/>
        </authorList>
    </citation>
    <scope>NUCLEOTIDE SEQUENCE [LARGE SCALE GENOMIC DNA]</scope>
    <source>
        <strain evidence="1">W744_W776</strain>
    </source>
</reference>
<evidence type="ECO:0000313" key="2">
    <source>
        <dbReference type="Proteomes" id="UP000827092"/>
    </source>
</evidence>
<organism evidence="1 2">
    <name type="scientific">Oedothorax gibbosus</name>
    <dbReference type="NCBI Taxonomy" id="931172"/>
    <lineage>
        <taxon>Eukaryota</taxon>
        <taxon>Metazoa</taxon>
        <taxon>Ecdysozoa</taxon>
        <taxon>Arthropoda</taxon>
        <taxon>Chelicerata</taxon>
        <taxon>Arachnida</taxon>
        <taxon>Araneae</taxon>
        <taxon>Araneomorphae</taxon>
        <taxon>Entelegynae</taxon>
        <taxon>Araneoidea</taxon>
        <taxon>Linyphiidae</taxon>
        <taxon>Erigoninae</taxon>
        <taxon>Oedothorax</taxon>
    </lineage>
</organism>
<gene>
    <name evidence="1" type="ORF">JTE90_023221</name>
</gene>
<name>A0AAV6VLE0_9ARAC</name>
<dbReference type="AlphaFoldDB" id="A0AAV6VLE0"/>
<accession>A0AAV6VLE0</accession>
<comment type="caution">
    <text evidence="1">The sequence shown here is derived from an EMBL/GenBank/DDBJ whole genome shotgun (WGS) entry which is preliminary data.</text>
</comment>
<protein>
    <submittedName>
        <fullName evidence="1">Uncharacterized protein</fullName>
    </submittedName>
</protein>